<evidence type="ECO:0000259" key="6">
    <source>
        <dbReference type="PROSITE" id="PS50109"/>
    </source>
</evidence>
<feature type="domain" description="Response regulatory" evidence="7">
    <location>
        <begin position="600"/>
        <end position="714"/>
    </location>
</feature>
<comment type="caution">
    <text evidence="8">The sequence shown here is derived from an EMBL/GenBank/DDBJ whole genome shotgun (WGS) entry which is preliminary data.</text>
</comment>
<protein>
    <recommendedName>
        <fullName evidence="2">histidine kinase</fullName>
        <ecNumber evidence="2">2.7.13.3</ecNumber>
    </recommendedName>
</protein>
<dbReference type="CDD" id="cd00082">
    <property type="entry name" value="HisKA"/>
    <property type="match status" value="1"/>
</dbReference>
<sequence length="729" mass="82814">MPLRINHLLLILFLLTTTLYASVALWYWENHIAPGILQSEIEPGSQLLIEARNRLSNLKQVNPTTVDSTFSELMDRRHGQPGIPSLLMLRVTTSDNKLIWIKRHGMTHDQRFLFQAEITPKQRISLQTADSHSFLSAQPLIIDLELNPANYQSQQEKWTIITISAVASLGLPLLLMQLLVMRLIRPLVRLSETIDKIDTTNPEFHQPKALFISREVSNLFQSLNGLFSKLRQAKKLNVTANGQIIEERQNQAKQYIELTRAQRFICEFLAYSTEQIRGPLDSINSTSLLLEETGLAPRQREYCRNLQNNSAYLIEQLEDLKDFTRLEAGQLLLDSIIFSPDTLIDSLIREFHNKAKVQCTQLSYWIDPELPTMLRGDRRRIRQILKRLLNHSISITRMGQIALTVQQQQNQWIISIGDTGPSQSRLVKQQIMEPISGSGFGMTLLRGLAKRMGGQLSTNIFSGSGNDYRLSLPLQASATPPVEQNHSVLVASRNPMQQFCISNWLIRQGMKPLLVDPDTPEQWPVGDALITCESLGNRRLKAFRAAIASPWLLITEKNRPDIHGISFSDWPICQKTIQQLRPNQPLIKGKSTRSKMGKFQLLLVDEHPISRRTLRHLLERTGFRVTEAESCREAMEVLSSRNFDLTLVDSLSDGYELTASIREMETGGEHMPILMMANNPQQTDYHMMHSNGINGLLLKPVNVSRLKASLEEAGLIDLISYLPDESVFS</sequence>
<feature type="modified residue" description="4-aspartylphosphate" evidence="4">
    <location>
        <position position="649"/>
    </location>
</feature>
<name>A0A2V1GNG5_9GAMM</name>
<dbReference type="EC" id="2.7.13.3" evidence="2"/>
<dbReference type="PANTHER" id="PTHR45339:SF6">
    <property type="entry name" value="SENSORY HISTIDINE PROTEIN KINASE"/>
    <property type="match status" value="1"/>
</dbReference>
<organism evidence="8 9">
    <name type="scientific">Pelagibaculum spongiae</name>
    <dbReference type="NCBI Taxonomy" id="2080658"/>
    <lineage>
        <taxon>Bacteria</taxon>
        <taxon>Pseudomonadati</taxon>
        <taxon>Pseudomonadota</taxon>
        <taxon>Gammaproteobacteria</taxon>
        <taxon>Oceanospirillales</taxon>
        <taxon>Pelagibaculum</taxon>
    </lineage>
</organism>
<evidence type="ECO:0000256" key="2">
    <source>
        <dbReference type="ARBA" id="ARBA00012438"/>
    </source>
</evidence>
<dbReference type="InterPro" id="IPR011006">
    <property type="entry name" value="CheY-like_superfamily"/>
</dbReference>
<proteinExistence type="predicted"/>
<evidence type="ECO:0000313" key="8">
    <source>
        <dbReference type="EMBL" id="PVZ63867.1"/>
    </source>
</evidence>
<dbReference type="SUPFAM" id="SSF55874">
    <property type="entry name" value="ATPase domain of HSP90 chaperone/DNA topoisomerase II/histidine kinase"/>
    <property type="match status" value="1"/>
</dbReference>
<dbReference type="PROSITE" id="PS50109">
    <property type="entry name" value="HIS_KIN"/>
    <property type="match status" value="1"/>
</dbReference>
<dbReference type="InterPro" id="IPR003661">
    <property type="entry name" value="HisK_dim/P_dom"/>
</dbReference>
<dbReference type="InterPro" id="IPR036890">
    <property type="entry name" value="HATPase_C_sf"/>
</dbReference>
<feature type="domain" description="Histidine kinase" evidence="6">
    <location>
        <begin position="271"/>
        <end position="476"/>
    </location>
</feature>
<feature type="transmembrane region" description="Helical" evidence="5">
    <location>
        <begin position="158"/>
        <end position="180"/>
    </location>
</feature>
<dbReference type="Pfam" id="PF00512">
    <property type="entry name" value="HisKA"/>
    <property type="match status" value="1"/>
</dbReference>
<dbReference type="Gene3D" id="1.10.287.130">
    <property type="match status" value="1"/>
</dbReference>
<dbReference type="OrthoDB" id="8573961at2"/>
<dbReference type="AlphaFoldDB" id="A0A2V1GNG5"/>
<dbReference type="Pfam" id="PF02518">
    <property type="entry name" value="HATPase_c"/>
    <property type="match status" value="1"/>
</dbReference>
<keyword evidence="5" id="KW-1133">Transmembrane helix</keyword>
<dbReference type="PANTHER" id="PTHR45339">
    <property type="entry name" value="HYBRID SIGNAL TRANSDUCTION HISTIDINE KINASE J"/>
    <property type="match status" value="1"/>
</dbReference>
<dbReference type="SMART" id="SM00388">
    <property type="entry name" value="HisKA"/>
    <property type="match status" value="1"/>
</dbReference>
<evidence type="ECO:0000256" key="1">
    <source>
        <dbReference type="ARBA" id="ARBA00000085"/>
    </source>
</evidence>
<reference evidence="8 9" key="1">
    <citation type="submission" date="2018-04" db="EMBL/GenBank/DDBJ databases">
        <title>Thalassorhabdus spongiae gen. nov., sp. nov., isolated from a marine sponge in South-West Iceland.</title>
        <authorList>
            <person name="Knobloch S."/>
            <person name="Daussin A."/>
            <person name="Johannsson R."/>
            <person name="Marteinsson V.T."/>
        </authorList>
    </citation>
    <scope>NUCLEOTIDE SEQUENCE [LARGE SCALE GENOMIC DNA]</scope>
    <source>
        <strain evidence="8 9">Hp12</strain>
    </source>
</reference>
<dbReference type="Gene3D" id="3.40.50.2300">
    <property type="match status" value="1"/>
</dbReference>
<dbReference type="SMART" id="SM00387">
    <property type="entry name" value="HATPase_c"/>
    <property type="match status" value="1"/>
</dbReference>
<dbReference type="CDD" id="cd17546">
    <property type="entry name" value="REC_hyHK_CKI1_RcsC-like"/>
    <property type="match status" value="1"/>
</dbReference>
<evidence type="ECO:0000256" key="4">
    <source>
        <dbReference type="PROSITE-ProRule" id="PRU00169"/>
    </source>
</evidence>
<keyword evidence="5" id="KW-0812">Transmembrane</keyword>
<dbReference type="InterPro" id="IPR001789">
    <property type="entry name" value="Sig_transdc_resp-reg_receiver"/>
</dbReference>
<keyword evidence="5" id="KW-0472">Membrane</keyword>
<dbReference type="EMBL" id="QDDL01000014">
    <property type="protein sequence ID" value="PVZ63867.1"/>
    <property type="molecule type" value="Genomic_DNA"/>
</dbReference>
<dbReference type="SMART" id="SM00448">
    <property type="entry name" value="REC"/>
    <property type="match status" value="1"/>
</dbReference>
<dbReference type="Gene3D" id="3.30.565.10">
    <property type="entry name" value="Histidine kinase-like ATPase, C-terminal domain"/>
    <property type="match status" value="1"/>
</dbReference>
<evidence type="ECO:0000313" key="9">
    <source>
        <dbReference type="Proteomes" id="UP000244906"/>
    </source>
</evidence>
<dbReference type="InterPro" id="IPR036097">
    <property type="entry name" value="HisK_dim/P_sf"/>
</dbReference>
<dbReference type="Proteomes" id="UP000244906">
    <property type="component" value="Unassembled WGS sequence"/>
</dbReference>
<evidence type="ECO:0000256" key="5">
    <source>
        <dbReference type="SAM" id="Phobius"/>
    </source>
</evidence>
<dbReference type="InterPro" id="IPR003594">
    <property type="entry name" value="HATPase_dom"/>
</dbReference>
<gene>
    <name evidence="8" type="ORF">DC094_20275</name>
</gene>
<comment type="catalytic activity">
    <reaction evidence="1">
        <text>ATP + protein L-histidine = ADP + protein N-phospho-L-histidine.</text>
        <dbReference type="EC" id="2.7.13.3"/>
    </reaction>
</comment>
<dbReference type="SUPFAM" id="SSF47384">
    <property type="entry name" value="Homodimeric domain of signal transducing histidine kinase"/>
    <property type="match status" value="1"/>
</dbReference>
<accession>A0A2V1GNG5</accession>
<dbReference type="PROSITE" id="PS50110">
    <property type="entry name" value="RESPONSE_REGULATORY"/>
    <property type="match status" value="1"/>
</dbReference>
<keyword evidence="3 4" id="KW-0597">Phosphoprotein</keyword>
<dbReference type="InterPro" id="IPR005467">
    <property type="entry name" value="His_kinase_dom"/>
</dbReference>
<dbReference type="SUPFAM" id="SSF52172">
    <property type="entry name" value="CheY-like"/>
    <property type="match status" value="1"/>
</dbReference>
<dbReference type="RefSeq" id="WP_116688952.1">
    <property type="nucleotide sequence ID" value="NZ_CAWNYD010000014.1"/>
</dbReference>
<dbReference type="GO" id="GO:0000155">
    <property type="term" value="F:phosphorelay sensor kinase activity"/>
    <property type="evidence" value="ECO:0007669"/>
    <property type="project" value="InterPro"/>
</dbReference>
<dbReference type="Pfam" id="PF00072">
    <property type="entry name" value="Response_reg"/>
    <property type="match status" value="1"/>
</dbReference>
<keyword evidence="9" id="KW-1185">Reference proteome</keyword>
<evidence type="ECO:0000259" key="7">
    <source>
        <dbReference type="PROSITE" id="PS50110"/>
    </source>
</evidence>
<evidence type="ECO:0000256" key="3">
    <source>
        <dbReference type="ARBA" id="ARBA00022553"/>
    </source>
</evidence>